<keyword evidence="1" id="KW-0812">Transmembrane</keyword>
<feature type="transmembrane region" description="Helical" evidence="1">
    <location>
        <begin position="7"/>
        <end position="26"/>
    </location>
</feature>
<evidence type="ECO:0000313" key="2">
    <source>
        <dbReference type="EMBL" id="GEN27141.1"/>
    </source>
</evidence>
<dbReference type="Proteomes" id="UP000321303">
    <property type="component" value="Unassembled WGS sequence"/>
</dbReference>
<keyword evidence="3" id="KW-1185">Reference proteome</keyword>
<reference evidence="2 3" key="1">
    <citation type="submission" date="2019-07" db="EMBL/GenBank/DDBJ databases">
        <title>Whole genome shotgun sequence of Halomonas variabilis NBRC 102410.</title>
        <authorList>
            <person name="Hosoyama A."/>
            <person name="Uohara A."/>
            <person name="Ohji S."/>
            <person name="Ichikawa N."/>
        </authorList>
    </citation>
    <scope>NUCLEOTIDE SEQUENCE [LARGE SCALE GENOMIC DNA]</scope>
    <source>
        <strain evidence="2 3">NBRC 102410</strain>
    </source>
</reference>
<comment type="caution">
    <text evidence="2">The sequence shown here is derived from an EMBL/GenBank/DDBJ whole genome shotgun (WGS) entry which is preliminary data.</text>
</comment>
<feature type="transmembrane region" description="Helical" evidence="1">
    <location>
        <begin position="90"/>
        <end position="109"/>
    </location>
</feature>
<keyword evidence="1" id="KW-1133">Transmembrane helix</keyword>
<protein>
    <submittedName>
        <fullName evidence="2">Uncharacterized protein</fullName>
    </submittedName>
</protein>
<feature type="transmembrane region" description="Helical" evidence="1">
    <location>
        <begin position="32"/>
        <end position="53"/>
    </location>
</feature>
<dbReference type="AlphaFoldDB" id="A0A511UM82"/>
<dbReference type="OrthoDB" id="7064144at2"/>
<keyword evidence="1" id="KW-0472">Membrane</keyword>
<proteinExistence type="predicted"/>
<evidence type="ECO:0000256" key="1">
    <source>
        <dbReference type="SAM" id="Phobius"/>
    </source>
</evidence>
<organism evidence="2 3">
    <name type="scientific">Halovibrio variabilis</name>
    <dbReference type="NCBI Taxonomy" id="31910"/>
    <lineage>
        <taxon>Bacteria</taxon>
        <taxon>Pseudomonadati</taxon>
        <taxon>Pseudomonadota</taxon>
        <taxon>Gammaproteobacteria</taxon>
        <taxon>Oceanospirillales</taxon>
        <taxon>Halomonadaceae</taxon>
        <taxon>Halovibrio</taxon>
    </lineage>
</organism>
<gene>
    <name evidence="2" type="ORF">HVA01_07870</name>
</gene>
<sequence>MNLDRAYRLLAAFYTLMLVIGVIAIVAGGGTLLAPVHLLLGALAVVGLWGYILKRGFMNPRMWRPLAVILAVGIVVQMGIVLTMPLSSVLLTWMLTSSIFSVMLVIMLYRYGDRDQPLWASAQERAAARQLEALLNGDSPLTAVKRDAERENKVQVTKSNGGYKASVTRRMQDGQERFEERFRYPETLVFFLEKFTSVSVDDFRRSTEDHGHAAV</sequence>
<evidence type="ECO:0000313" key="3">
    <source>
        <dbReference type="Proteomes" id="UP000321303"/>
    </source>
</evidence>
<dbReference type="RefSeq" id="WP_146873237.1">
    <property type="nucleotide sequence ID" value="NZ_BJXV01000003.1"/>
</dbReference>
<name>A0A511UM82_9GAMM</name>
<accession>A0A511UM82</accession>
<dbReference type="EMBL" id="BJXV01000003">
    <property type="protein sequence ID" value="GEN27141.1"/>
    <property type="molecule type" value="Genomic_DNA"/>
</dbReference>
<feature type="transmembrane region" description="Helical" evidence="1">
    <location>
        <begin position="65"/>
        <end position="84"/>
    </location>
</feature>